<name>A0A1E3QLZ3_9ASCO</name>
<evidence type="ECO:0000259" key="1">
    <source>
        <dbReference type="Pfam" id="PF10313"/>
    </source>
</evidence>
<dbReference type="PANTHER" id="PTHR43991">
    <property type="entry name" value="WD REPEAT PROTEIN (AFU_ORTHOLOGUE AFUA_8G05640)-RELATED"/>
    <property type="match status" value="1"/>
</dbReference>
<dbReference type="AlphaFoldDB" id="A0A1E3QLZ3"/>
<dbReference type="Pfam" id="PF10313">
    <property type="entry name" value="DUF2415"/>
    <property type="match status" value="1"/>
</dbReference>
<dbReference type="SUPFAM" id="SSF50978">
    <property type="entry name" value="WD40 repeat-like"/>
    <property type="match status" value="1"/>
</dbReference>
<dbReference type="InterPro" id="IPR019417">
    <property type="entry name" value="DUF2415"/>
</dbReference>
<feature type="domain" description="DUF2415" evidence="1">
    <location>
        <begin position="344"/>
        <end position="382"/>
    </location>
</feature>
<reference evidence="3" key="1">
    <citation type="submission" date="2016-05" db="EMBL/GenBank/DDBJ databases">
        <title>Comparative genomics of biotechnologically important yeasts.</title>
        <authorList>
            <consortium name="DOE Joint Genome Institute"/>
            <person name="Riley R."/>
            <person name="Haridas S."/>
            <person name="Wolfe K.H."/>
            <person name="Lopes M.R."/>
            <person name="Hittinger C.T."/>
            <person name="Goker M."/>
            <person name="Salamov A."/>
            <person name="Wisecaver J."/>
            <person name="Long T.M."/>
            <person name="Aerts A.L."/>
            <person name="Barry K."/>
            <person name="Choi C."/>
            <person name="Clum A."/>
            <person name="Coughlan A.Y."/>
            <person name="Deshpande S."/>
            <person name="Douglass A.P."/>
            <person name="Hanson S.J."/>
            <person name="Klenk H.-P."/>
            <person name="Labutti K."/>
            <person name="Lapidus A."/>
            <person name="Lindquist E."/>
            <person name="Lipzen A."/>
            <person name="Meier-Kolthoff J.P."/>
            <person name="Ohm R.A."/>
            <person name="Otillar R.P."/>
            <person name="Pangilinan J."/>
            <person name="Peng Y."/>
            <person name="Rokas A."/>
            <person name="Rosa C.A."/>
            <person name="Scheuner C."/>
            <person name="Sibirny A.A."/>
            <person name="Slot J.C."/>
            <person name="Stielow J.B."/>
            <person name="Sun H."/>
            <person name="Kurtzman C.P."/>
            <person name="Blackwell M."/>
            <person name="Grigoriev I.V."/>
            <person name="Jeffries T.W."/>
        </authorList>
    </citation>
    <scope>NUCLEOTIDE SEQUENCE [LARGE SCALE GENOMIC DNA]</scope>
    <source>
        <strain evidence="3">NRRL Y-12698</strain>
    </source>
</reference>
<dbReference type="InterPro" id="IPR015943">
    <property type="entry name" value="WD40/YVTN_repeat-like_dom_sf"/>
</dbReference>
<proteinExistence type="predicted"/>
<dbReference type="Proteomes" id="UP000094336">
    <property type="component" value="Unassembled WGS sequence"/>
</dbReference>
<dbReference type="PANTHER" id="PTHR43991:SF9">
    <property type="entry name" value="DUF2415 DOMAIN-CONTAINING PROTEIN"/>
    <property type="match status" value="1"/>
</dbReference>
<dbReference type="InterPro" id="IPR036322">
    <property type="entry name" value="WD40_repeat_dom_sf"/>
</dbReference>
<dbReference type="RefSeq" id="XP_018984047.1">
    <property type="nucleotide sequence ID" value="XM_019132889.1"/>
</dbReference>
<gene>
    <name evidence="2" type="ORF">BABINDRAFT_8962</name>
</gene>
<keyword evidence="3" id="KW-1185">Reference proteome</keyword>
<organism evidence="2 3">
    <name type="scientific">Babjeviella inositovora NRRL Y-12698</name>
    <dbReference type="NCBI Taxonomy" id="984486"/>
    <lineage>
        <taxon>Eukaryota</taxon>
        <taxon>Fungi</taxon>
        <taxon>Dikarya</taxon>
        <taxon>Ascomycota</taxon>
        <taxon>Saccharomycotina</taxon>
        <taxon>Pichiomycetes</taxon>
        <taxon>Serinales incertae sedis</taxon>
        <taxon>Babjeviella</taxon>
    </lineage>
</organism>
<dbReference type="Gene3D" id="2.130.10.10">
    <property type="entry name" value="YVTN repeat-like/Quinoprotein amine dehydrogenase"/>
    <property type="match status" value="1"/>
</dbReference>
<evidence type="ECO:0000313" key="3">
    <source>
        <dbReference type="Proteomes" id="UP000094336"/>
    </source>
</evidence>
<accession>A0A1E3QLZ3</accession>
<dbReference type="OrthoDB" id="418169at2759"/>
<sequence length="571" mass="62887">MTNKTPNAYDHILTENGTFSVLLSTKQSPFYNSSAAESPLSHNNHNGKHIYRRASTATYDSWLQNAISLKSQVLSDDERTNQQLPQALPDIKIYGLDTPQGTYIHWQLRDLVTPSSVNCQNVLYSSDNTIKSLNLVTRKLTSVFKTEYGPRCFKEANGVLVSGGLASHGSLHSGKGLFSVHNQHSEILETIPIGSLINNSVSVNPLAGSPNQFISHVCNNDQWLYGVDISNREIKVTCSKRFKSALNHSSLSPDQKMVVACGDSSDILLLDQEAFGSGTGNSTKGQKIITTRQDCGFSTSFNRSGTLFTCCFQDGTNLIYDVRQTDIPLQEVLSSRKRAQYGEGAFRVAKFSPLHDDLLIISEHVSRVHLVDTRNFQNHQVVIMPMANKVGIPESASGHGYEPILYDYDYVMANATPSAYAFSLMGNGTFTVSNSSGSSPIPSSTEPSPFYSSGMTATPGATGYPSVHNNRNGGRIYRRASTATYDPWIQNAINLEGQVLSDDERTSQQTPLALPDTIARDAYEYSDTEICGLDWLDTPQGTYMLIGTHQGITKWKVNSWSRRCFPSYTMV</sequence>
<dbReference type="GeneID" id="30150742"/>
<protein>
    <recommendedName>
        <fullName evidence="1">DUF2415 domain-containing protein</fullName>
    </recommendedName>
</protein>
<dbReference type="EMBL" id="KV454434">
    <property type="protein sequence ID" value="ODQ78719.1"/>
    <property type="molecule type" value="Genomic_DNA"/>
</dbReference>
<evidence type="ECO:0000313" key="2">
    <source>
        <dbReference type="EMBL" id="ODQ78719.1"/>
    </source>
</evidence>